<dbReference type="Proteomes" id="UP001529510">
    <property type="component" value="Unassembled WGS sequence"/>
</dbReference>
<name>A0ABD0NZF5_CIRMR</name>
<protein>
    <recommendedName>
        <fullName evidence="2">BTB domain-containing protein</fullName>
    </recommendedName>
</protein>
<evidence type="ECO:0000256" key="1">
    <source>
        <dbReference type="SAM" id="MobiDB-lite"/>
    </source>
</evidence>
<feature type="compositionally biased region" description="Basic residues" evidence="1">
    <location>
        <begin position="123"/>
        <end position="138"/>
    </location>
</feature>
<evidence type="ECO:0000259" key="2">
    <source>
        <dbReference type="Pfam" id="PF00651"/>
    </source>
</evidence>
<accession>A0ABD0NZF5</accession>
<proteinExistence type="predicted"/>
<dbReference type="InterPro" id="IPR000210">
    <property type="entry name" value="BTB/POZ_dom"/>
</dbReference>
<feature type="non-terminal residue" evidence="3">
    <location>
        <position position="1"/>
    </location>
</feature>
<keyword evidence="4" id="KW-1185">Reference proteome</keyword>
<organism evidence="3 4">
    <name type="scientific">Cirrhinus mrigala</name>
    <name type="common">Mrigala</name>
    <dbReference type="NCBI Taxonomy" id="683832"/>
    <lineage>
        <taxon>Eukaryota</taxon>
        <taxon>Metazoa</taxon>
        <taxon>Chordata</taxon>
        <taxon>Craniata</taxon>
        <taxon>Vertebrata</taxon>
        <taxon>Euteleostomi</taxon>
        <taxon>Actinopterygii</taxon>
        <taxon>Neopterygii</taxon>
        <taxon>Teleostei</taxon>
        <taxon>Ostariophysi</taxon>
        <taxon>Cypriniformes</taxon>
        <taxon>Cyprinidae</taxon>
        <taxon>Labeoninae</taxon>
        <taxon>Labeonini</taxon>
        <taxon>Cirrhinus</taxon>
    </lineage>
</organism>
<dbReference type="PANTHER" id="PTHR46105:SF14">
    <property type="entry name" value="ZINC FINGER AND BTB DOMAIN-CONTAINING PROTEIN 22"/>
    <property type="match status" value="1"/>
</dbReference>
<feature type="region of interest" description="Disordered" evidence="1">
    <location>
        <begin position="72"/>
        <end position="163"/>
    </location>
</feature>
<dbReference type="Gene3D" id="3.30.710.10">
    <property type="entry name" value="Potassium Channel Kv1.1, Chain A"/>
    <property type="match status" value="1"/>
</dbReference>
<feature type="compositionally biased region" description="Basic and acidic residues" evidence="1">
    <location>
        <begin position="81"/>
        <end position="94"/>
    </location>
</feature>
<comment type="caution">
    <text evidence="3">The sequence shown here is derived from an EMBL/GenBank/DDBJ whole genome shotgun (WGS) entry which is preliminary data.</text>
</comment>
<gene>
    <name evidence="3" type="ORF">M9458_039092</name>
</gene>
<reference evidence="3 4" key="1">
    <citation type="submission" date="2024-05" db="EMBL/GenBank/DDBJ databases">
        <title>Genome sequencing and assembly of Indian major carp, Cirrhinus mrigala (Hamilton, 1822).</title>
        <authorList>
            <person name="Mohindra V."/>
            <person name="Chowdhury L.M."/>
            <person name="Lal K."/>
            <person name="Jena J.K."/>
        </authorList>
    </citation>
    <scope>NUCLEOTIDE SEQUENCE [LARGE SCALE GENOMIC DNA]</scope>
    <source>
        <strain evidence="3">CM1030</strain>
        <tissue evidence="3">Blood</tissue>
    </source>
</reference>
<evidence type="ECO:0000313" key="4">
    <source>
        <dbReference type="Proteomes" id="UP001529510"/>
    </source>
</evidence>
<sequence>VLLKNVTTVSLPSVMDPLAFESVLNSAYTGQLSIVRDDIINYVTVASFLQMWHIVDKCTDILKSPGGATSSDCCFADPEDGERAAGEQTLEKRPQSALPPLATWRRPTQSSPNADRTRETKVSKRSTWRLCRPSKRTSRGTGSALASEGRRRTRSRGEWKRTK</sequence>
<feature type="domain" description="BTB" evidence="2">
    <location>
        <begin position="13"/>
        <end position="63"/>
    </location>
</feature>
<evidence type="ECO:0000313" key="3">
    <source>
        <dbReference type="EMBL" id="KAL0167248.1"/>
    </source>
</evidence>
<feature type="non-terminal residue" evidence="3">
    <location>
        <position position="163"/>
    </location>
</feature>
<dbReference type="PANTHER" id="PTHR46105">
    <property type="entry name" value="AGAP004733-PA"/>
    <property type="match status" value="1"/>
</dbReference>
<dbReference type="EMBL" id="JAMKFB020000019">
    <property type="protein sequence ID" value="KAL0167248.1"/>
    <property type="molecule type" value="Genomic_DNA"/>
</dbReference>
<dbReference type="SUPFAM" id="SSF54695">
    <property type="entry name" value="POZ domain"/>
    <property type="match status" value="1"/>
</dbReference>
<dbReference type="InterPro" id="IPR011333">
    <property type="entry name" value="SKP1/BTB/POZ_sf"/>
</dbReference>
<dbReference type="Pfam" id="PF00651">
    <property type="entry name" value="BTB"/>
    <property type="match status" value="1"/>
</dbReference>
<dbReference type="AlphaFoldDB" id="A0ABD0NZF5"/>
<dbReference type="InterPro" id="IPR050457">
    <property type="entry name" value="ZnFinger_BTB_dom_contain"/>
</dbReference>